<reference evidence="3" key="1">
    <citation type="submission" date="2022-10" db="EMBL/GenBank/DDBJ databases">
        <title>Culturing micro-colonial fungi from biological soil crusts in the Mojave desert and describing Neophaeococcomyces mojavensis, and introducing the new genera and species Taxawa tesnikishii.</title>
        <authorList>
            <person name="Kurbessoian T."/>
            <person name="Stajich J.E."/>
        </authorList>
    </citation>
    <scope>NUCLEOTIDE SEQUENCE</scope>
    <source>
        <strain evidence="3">TK_41</strain>
    </source>
</reference>
<accession>A0AA38XBE9</accession>
<keyword evidence="4" id="KW-1185">Reference proteome</keyword>
<feature type="transmembrane region" description="Helical" evidence="2">
    <location>
        <begin position="171"/>
        <end position="194"/>
    </location>
</feature>
<keyword evidence="2" id="KW-0812">Transmembrane</keyword>
<name>A0AA38XBE9_9EURO</name>
<gene>
    <name evidence="3" type="ORF">H2200_005132</name>
</gene>
<keyword evidence="2" id="KW-1133">Transmembrane helix</keyword>
<organism evidence="3 4">
    <name type="scientific">Cladophialophora chaetospira</name>
    <dbReference type="NCBI Taxonomy" id="386627"/>
    <lineage>
        <taxon>Eukaryota</taxon>
        <taxon>Fungi</taxon>
        <taxon>Dikarya</taxon>
        <taxon>Ascomycota</taxon>
        <taxon>Pezizomycotina</taxon>
        <taxon>Eurotiomycetes</taxon>
        <taxon>Chaetothyriomycetidae</taxon>
        <taxon>Chaetothyriales</taxon>
        <taxon>Herpotrichiellaceae</taxon>
        <taxon>Cladophialophora</taxon>
    </lineage>
</organism>
<comment type="caution">
    <text evidence="3">The sequence shown here is derived from an EMBL/GenBank/DDBJ whole genome shotgun (WGS) entry which is preliminary data.</text>
</comment>
<keyword evidence="2" id="KW-0472">Membrane</keyword>
<proteinExistence type="predicted"/>
<feature type="region of interest" description="Disordered" evidence="1">
    <location>
        <begin position="40"/>
        <end position="77"/>
    </location>
</feature>
<evidence type="ECO:0000313" key="4">
    <source>
        <dbReference type="Proteomes" id="UP001172673"/>
    </source>
</evidence>
<dbReference type="EMBL" id="JAPDRK010000007">
    <property type="protein sequence ID" value="KAJ9610355.1"/>
    <property type="molecule type" value="Genomic_DNA"/>
</dbReference>
<dbReference type="Proteomes" id="UP001172673">
    <property type="component" value="Unassembled WGS sequence"/>
</dbReference>
<feature type="transmembrane region" description="Helical" evidence="2">
    <location>
        <begin position="88"/>
        <end position="111"/>
    </location>
</feature>
<evidence type="ECO:0000256" key="2">
    <source>
        <dbReference type="SAM" id="Phobius"/>
    </source>
</evidence>
<sequence>MRPTTEYFLCCIATPFLSEFPLHTLELVDEKDNATAHAIEIQPNQEKPEHEKSAASSLDYHPEPQLSQNDDDSSDIDRTAQRNKEYGIMLAVVSILLLYCLWTISFFTWNMQRSKQESITFQCFYWSATLATAARLIYGLIGCTRFYVYVFRPWWLPEGIPLRLQAFQDCSITLTLAAKTFFIVVAGLVVKVLVWDNLMKLALFVFGV</sequence>
<protein>
    <submittedName>
        <fullName evidence="3">Uncharacterized protein</fullName>
    </submittedName>
</protein>
<evidence type="ECO:0000313" key="3">
    <source>
        <dbReference type="EMBL" id="KAJ9610355.1"/>
    </source>
</evidence>
<feature type="transmembrane region" description="Helical" evidence="2">
    <location>
        <begin position="123"/>
        <end position="151"/>
    </location>
</feature>
<evidence type="ECO:0000256" key="1">
    <source>
        <dbReference type="SAM" id="MobiDB-lite"/>
    </source>
</evidence>
<dbReference type="AlphaFoldDB" id="A0AA38XBE9"/>